<dbReference type="STRING" id="1561.NPD11_2444"/>
<feature type="region of interest" description="Disordered" evidence="1">
    <location>
        <begin position="169"/>
        <end position="198"/>
    </location>
</feature>
<evidence type="ECO:0000256" key="3">
    <source>
        <dbReference type="SAM" id="SignalP"/>
    </source>
</evidence>
<dbReference type="eggNOG" id="ENOG50340BS">
    <property type="taxonomic scope" value="Bacteria"/>
</dbReference>
<feature type="transmembrane region" description="Helical" evidence="2">
    <location>
        <begin position="205"/>
        <end position="222"/>
    </location>
</feature>
<dbReference type="OrthoDB" id="1938442at2"/>
<evidence type="ECO:0000256" key="2">
    <source>
        <dbReference type="SAM" id="Phobius"/>
    </source>
</evidence>
<evidence type="ECO:0000256" key="1">
    <source>
        <dbReference type="SAM" id="MobiDB-lite"/>
    </source>
</evidence>
<evidence type="ECO:0000313" key="5">
    <source>
        <dbReference type="Proteomes" id="UP000030635"/>
    </source>
</evidence>
<dbReference type="KEGG" id="cbv:U729_547"/>
<sequence length="229" mass="25152">MKNIFKILILSLSLLLITGTVGDAKEIAPPNVELQGNAEGIVYIPGDEPFLEFKGIVPGDKIKRRLVLSNKFTDSYEIFIRAERISEKEEYDLLEKLMMKIEHNDGTLHEGDATGEYSIKENVSLGKINPGESKKLVAEVELDGKSTGNEYKNKSGEVKWIFTAVRTPSEDKATGGDTSNNNQSNNNSSGINSSSKPPKTGDNGILGYLIVIVSCFIVFKVINRKGRKA</sequence>
<organism evidence="4 5">
    <name type="scientific">Clostridium baratii str. Sullivan</name>
    <dbReference type="NCBI Taxonomy" id="1415775"/>
    <lineage>
        <taxon>Bacteria</taxon>
        <taxon>Bacillati</taxon>
        <taxon>Bacillota</taxon>
        <taxon>Clostridia</taxon>
        <taxon>Eubacteriales</taxon>
        <taxon>Clostridiaceae</taxon>
        <taxon>Clostridium</taxon>
    </lineage>
</organism>
<feature type="signal peptide" evidence="3">
    <location>
        <begin position="1"/>
        <end position="23"/>
    </location>
</feature>
<dbReference type="HOGENOM" id="CLU_1141018_0_0_9"/>
<keyword evidence="2" id="KW-0812">Transmembrane</keyword>
<gene>
    <name evidence="4" type="ORF">U729_547</name>
</gene>
<keyword evidence="3" id="KW-0732">Signal</keyword>
<accession>A0A0A7FYN8</accession>
<feature type="chain" id="PRO_5038500809" description="LPXTG cell wall anchor domain-containing protein" evidence="3">
    <location>
        <begin position="24"/>
        <end position="229"/>
    </location>
</feature>
<evidence type="ECO:0000313" key="4">
    <source>
        <dbReference type="EMBL" id="AIY83946.1"/>
    </source>
</evidence>
<reference evidence="4 5" key="1">
    <citation type="journal article" date="2015" name="Infect. Genet. Evol.">
        <title>Genomic sequences of six botulinum neurotoxin-producing strains representing three clostridial species illustrate the mobility and diversity of botulinum neurotoxin genes.</title>
        <authorList>
            <person name="Smith T.J."/>
            <person name="Hill K.K."/>
            <person name="Xie G."/>
            <person name="Foley B.T."/>
            <person name="Williamson C.H."/>
            <person name="Foster J.T."/>
            <person name="Johnson S.L."/>
            <person name="Chertkov O."/>
            <person name="Teshima H."/>
            <person name="Gibbons H.S."/>
            <person name="Johnsky L.A."/>
            <person name="Karavis M.A."/>
            <person name="Smith L.A."/>
        </authorList>
    </citation>
    <scope>NUCLEOTIDE SEQUENCE [LARGE SCALE GENOMIC DNA]</scope>
    <source>
        <strain evidence="4">Sullivan</strain>
    </source>
</reference>
<keyword evidence="2" id="KW-1133">Transmembrane helix</keyword>
<dbReference type="Proteomes" id="UP000030635">
    <property type="component" value="Chromosome"/>
</dbReference>
<feature type="compositionally biased region" description="Low complexity" evidence="1">
    <location>
        <begin position="179"/>
        <end position="195"/>
    </location>
</feature>
<protein>
    <recommendedName>
        <fullName evidence="6">LPXTG cell wall anchor domain-containing protein</fullName>
    </recommendedName>
</protein>
<dbReference type="AlphaFoldDB" id="A0A0A7FYN8"/>
<proteinExistence type="predicted"/>
<dbReference type="RefSeq" id="WP_039311415.1">
    <property type="nucleotide sequence ID" value="NZ_CP006905.1"/>
</dbReference>
<name>A0A0A7FYN8_9CLOT</name>
<keyword evidence="5" id="KW-1185">Reference proteome</keyword>
<evidence type="ECO:0008006" key="6">
    <source>
        <dbReference type="Google" id="ProtNLM"/>
    </source>
</evidence>
<keyword evidence="2" id="KW-0472">Membrane</keyword>
<dbReference type="EMBL" id="CP006905">
    <property type="protein sequence ID" value="AIY83946.1"/>
    <property type="molecule type" value="Genomic_DNA"/>
</dbReference>